<reference evidence="3" key="2">
    <citation type="journal article" date="2017" name="Nat. Plants">
        <title>The Aegilops tauschii genome reveals multiple impacts of transposons.</title>
        <authorList>
            <person name="Zhao G."/>
            <person name="Zou C."/>
            <person name="Li K."/>
            <person name="Wang K."/>
            <person name="Li T."/>
            <person name="Gao L."/>
            <person name="Zhang X."/>
            <person name="Wang H."/>
            <person name="Yang Z."/>
            <person name="Liu X."/>
            <person name="Jiang W."/>
            <person name="Mao L."/>
            <person name="Kong X."/>
            <person name="Jiao Y."/>
            <person name="Jia J."/>
        </authorList>
    </citation>
    <scope>NUCLEOTIDE SEQUENCE [LARGE SCALE GENOMIC DNA]</scope>
    <source>
        <strain evidence="3">cv. AL8/78</strain>
    </source>
</reference>
<reference evidence="3" key="1">
    <citation type="journal article" date="2014" name="Science">
        <title>Ancient hybridizations among the ancestral genomes of bread wheat.</title>
        <authorList>
            <consortium name="International Wheat Genome Sequencing Consortium,"/>
            <person name="Marcussen T."/>
            <person name="Sandve S.R."/>
            <person name="Heier L."/>
            <person name="Spannagl M."/>
            <person name="Pfeifer M."/>
            <person name="Jakobsen K.S."/>
            <person name="Wulff B.B."/>
            <person name="Steuernagel B."/>
            <person name="Mayer K.F."/>
            <person name="Olsen O.A."/>
        </authorList>
    </citation>
    <scope>NUCLEOTIDE SEQUENCE [LARGE SCALE GENOMIC DNA]</scope>
    <source>
        <strain evidence="3">cv. AL8/78</strain>
    </source>
</reference>
<evidence type="ECO:0000313" key="2">
    <source>
        <dbReference type="EnsemblPlants" id="AET2Gv20993400.2"/>
    </source>
</evidence>
<protein>
    <submittedName>
        <fullName evidence="2">Uncharacterized protein</fullName>
    </submittedName>
</protein>
<evidence type="ECO:0000313" key="3">
    <source>
        <dbReference type="Proteomes" id="UP000015105"/>
    </source>
</evidence>
<reference evidence="2" key="4">
    <citation type="submission" date="2019-03" db="UniProtKB">
        <authorList>
            <consortium name="EnsemblPlants"/>
        </authorList>
    </citation>
    <scope>IDENTIFICATION</scope>
</reference>
<dbReference type="Proteomes" id="UP000015105">
    <property type="component" value="Chromosome 2D"/>
</dbReference>
<dbReference type="PANTHER" id="PTHR33177:SF24">
    <property type="entry name" value="FILAMENTOUS HEMAGGLUTININ TRANSPORTER"/>
    <property type="match status" value="1"/>
</dbReference>
<reference evidence="2" key="5">
    <citation type="journal article" date="2021" name="G3 (Bethesda)">
        <title>Aegilops tauschii genome assembly Aet v5.0 features greater sequence contiguity and improved annotation.</title>
        <authorList>
            <person name="Wang L."/>
            <person name="Zhu T."/>
            <person name="Rodriguez J.C."/>
            <person name="Deal K.R."/>
            <person name="Dubcovsky J."/>
            <person name="McGuire P.E."/>
            <person name="Lux T."/>
            <person name="Spannagl M."/>
            <person name="Mayer K.F.X."/>
            <person name="Baldrich P."/>
            <person name="Meyers B.C."/>
            <person name="Huo N."/>
            <person name="Gu Y.Q."/>
            <person name="Zhou H."/>
            <person name="Devos K.M."/>
            <person name="Bennetzen J.L."/>
            <person name="Unver T."/>
            <person name="Budak H."/>
            <person name="Gulick P.J."/>
            <person name="Galiba G."/>
            <person name="Kalapos B."/>
            <person name="Nelson D.R."/>
            <person name="Li P."/>
            <person name="You F.M."/>
            <person name="Luo M.C."/>
            <person name="Dvorak J."/>
        </authorList>
    </citation>
    <scope>NUCLEOTIDE SEQUENCE [LARGE SCALE GENOMIC DNA]</scope>
    <source>
        <strain evidence="2">cv. AL8/78</strain>
    </source>
</reference>
<feature type="region of interest" description="Disordered" evidence="1">
    <location>
        <begin position="148"/>
        <end position="170"/>
    </location>
</feature>
<dbReference type="EnsemblPlants" id="AET2Gv20993400.2">
    <property type="protein sequence ID" value="AET2Gv20993400.2"/>
    <property type="gene ID" value="AET2Gv20993400"/>
</dbReference>
<accession>A0A453CWL7</accession>
<dbReference type="STRING" id="200361.A0A453CWL7"/>
<evidence type="ECO:0000256" key="1">
    <source>
        <dbReference type="SAM" id="MobiDB-lite"/>
    </source>
</evidence>
<dbReference type="PANTHER" id="PTHR33177">
    <property type="entry name" value="PUTATIVE-RELATED"/>
    <property type="match status" value="1"/>
</dbReference>
<feature type="region of interest" description="Disordered" evidence="1">
    <location>
        <begin position="203"/>
        <end position="229"/>
    </location>
</feature>
<proteinExistence type="predicted"/>
<dbReference type="AlphaFoldDB" id="A0A453CWL7"/>
<reference evidence="2" key="3">
    <citation type="journal article" date="2017" name="Nature">
        <title>Genome sequence of the progenitor of the wheat D genome Aegilops tauschii.</title>
        <authorList>
            <person name="Luo M.C."/>
            <person name="Gu Y.Q."/>
            <person name="Puiu D."/>
            <person name="Wang H."/>
            <person name="Twardziok S.O."/>
            <person name="Deal K.R."/>
            <person name="Huo N."/>
            <person name="Zhu T."/>
            <person name="Wang L."/>
            <person name="Wang Y."/>
            <person name="McGuire P.E."/>
            <person name="Liu S."/>
            <person name="Long H."/>
            <person name="Ramasamy R.K."/>
            <person name="Rodriguez J.C."/>
            <person name="Van S.L."/>
            <person name="Yuan L."/>
            <person name="Wang Z."/>
            <person name="Xia Z."/>
            <person name="Xiao L."/>
            <person name="Anderson O.D."/>
            <person name="Ouyang S."/>
            <person name="Liang Y."/>
            <person name="Zimin A.V."/>
            <person name="Pertea G."/>
            <person name="Qi P."/>
            <person name="Bennetzen J.L."/>
            <person name="Dai X."/>
            <person name="Dawson M.W."/>
            <person name="Muller H.G."/>
            <person name="Kugler K."/>
            <person name="Rivarola-Duarte L."/>
            <person name="Spannagl M."/>
            <person name="Mayer K.F.X."/>
            <person name="Lu F.H."/>
            <person name="Bevan M.W."/>
            <person name="Leroy P."/>
            <person name="Li P."/>
            <person name="You F.M."/>
            <person name="Sun Q."/>
            <person name="Liu Z."/>
            <person name="Lyons E."/>
            <person name="Wicker T."/>
            <person name="Salzberg S.L."/>
            <person name="Devos K.M."/>
            <person name="Dvorak J."/>
        </authorList>
    </citation>
    <scope>NUCLEOTIDE SEQUENCE [LARGE SCALE GENOMIC DNA]</scope>
    <source>
        <strain evidence="2">cv. AL8/78</strain>
    </source>
</reference>
<organism evidence="2 3">
    <name type="scientific">Aegilops tauschii subsp. strangulata</name>
    <name type="common">Goatgrass</name>
    <dbReference type="NCBI Taxonomy" id="200361"/>
    <lineage>
        <taxon>Eukaryota</taxon>
        <taxon>Viridiplantae</taxon>
        <taxon>Streptophyta</taxon>
        <taxon>Embryophyta</taxon>
        <taxon>Tracheophyta</taxon>
        <taxon>Spermatophyta</taxon>
        <taxon>Magnoliopsida</taxon>
        <taxon>Liliopsida</taxon>
        <taxon>Poales</taxon>
        <taxon>Poaceae</taxon>
        <taxon>BOP clade</taxon>
        <taxon>Pooideae</taxon>
        <taxon>Triticodae</taxon>
        <taxon>Triticeae</taxon>
        <taxon>Triticinae</taxon>
        <taxon>Aegilops</taxon>
    </lineage>
</organism>
<keyword evidence="3" id="KW-1185">Reference proteome</keyword>
<feature type="region of interest" description="Disordered" evidence="1">
    <location>
        <begin position="1"/>
        <end position="57"/>
    </location>
</feature>
<dbReference type="InterPro" id="IPR055281">
    <property type="entry name" value="GIR1-2/SIED1"/>
</dbReference>
<feature type="compositionally biased region" description="Polar residues" evidence="1">
    <location>
        <begin position="160"/>
        <end position="170"/>
    </location>
</feature>
<name>A0A453CWL7_AEGTS</name>
<dbReference type="Gramene" id="AET2Gv20993400.2">
    <property type="protein sequence ID" value="AET2Gv20993400.2"/>
    <property type="gene ID" value="AET2Gv20993400"/>
</dbReference>
<sequence>LTLSLQKDKHKKEEAERRIAGKGKRRMAEEVSSTAGMLRGKAGMGRGGAEKPSEEEVVDLEVKLPAGWERRLDLPSDKTFLTPHRHQATQDGHQDLNLPPTTSTADDITTTFAFYTLDMVRNALERAAAARSITSLDTSSSLLASTSSLSSSLGKRSRSPPGSTAPPTSNPTIRTCACPSCFTHVLIAEAEPWCPRCGSKVPPLPSTPTAHNSGKKPRIDLNVDANETE</sequence>